<feature type="compositionally biased region" description="Basic and acidic residues" evidence="1">
    <location>
        <begin position="178"/>
        <end position="204"/>
    </location>
</feature>
<keyword evidence="3" id="KW-1185">Reference proteome</keyword>
<evidence type="ECO:0000313" key="2">
    <source>
        <dbReference type="EMBL" id="KAL3277123.1"/>
    </source>
</evidence>
<evidence type="ECO:0000313" key="3">
    <source>
        <dbReference type="Proteomes" id="UP001516400"/>
    </source>
</evidence>
<gene>
    <name evidence="2" type="ORF">HHI36_012479</name>
</gene>
<dbReference type="InterPro" id="IPR036691">
    <property type="entry name" value="Endo/exonu/phosph_ase_sf"/>
</dbReference>
<dbReference type="EMBL" id="JABFTP020000103">
    <property type="protein sequence ID" value="KAL3277123.1"/>
    <property type="molecule type" value="Genomic_DNA"/>
</dbReference>
<comment type="caution">
    <text evidence="2">The sequence shown here is derived from an EMBL/GenBank/DDBJ whole genome shotgun (WGS) entry which is preliminary data.</text>
</comment>
<dbReference type="Gene3D" id="3.60.10.10">
    <property type="entry name" value="Endonuclease/exonuclease/phosphatase"/>
    <property type="match status" value="1"/>
</dbReference>
<dbReference type="Proteomes" id="UP001516400">
    <property type="component" value="Unassembled WGS sequence"/>
</dbReference>
<sequence length="337" mass="38596">MKNNDASKSIKNLRSTEEGNLLIVTEKNEKALEKIQKLINEDEAPVTTRVAGPMKKMESIFLREMDATTTQEDIIKSIQKITRNLKETEFKISNARPNSNYTKAATLTIDKLIADAILQKKEIRLGMMWQRRKFWKKVREDAHKDGHRPGSGRCQTFKEALGRAKQLKENFGCAHNQFGEKEQEKHKGTDQKNKKLMEGRRDQEEPGSQGSLIISNYKILHINVGRSKAAHDLLDATAAKEGKTIILISEPNVNITKQNDNWKTDIKIDAVIKIRDNNIACVRQGRDNGCVYVEVEDMRFYSCYISPNCSIEEYDTFLSELQSSILSTKKSSYRRRL</sequence>
<dbReference type="AlphaFoldDB" id="A0ABD2NEE7"/>
<evidence type="ECO:0000256" key="1">
    <source>
        <dbReference type="SAM" id="MobiDB-lite"/>
    </source>
</evidence>
<dbReference type="SUPFAM" id="SSF56219">
    <property type="entry name" value="DNase I-like"/>
    <property type="match status" value="1"/>
</dbReference>
<organism evidence="2 3">
    <name type="scientific">Cryptolaemus montrouzieri</name>
    <dbReference type="NCBI Taxonomy" id="559131"/>
    <lineage>
        <taxon>Eukaryota</taxon>
        <taxon>Metazoa</taxon>
        <taxon>Ecdysozoa</taxon>
        <taxon>Arthropoda</taxon>
        <taxon>Hexapoda</taxon>
        <taxon>Insecta</taxon>
        <taxon>Pterygota</taxon>
        <taxon>Neoptera</taxon>
        <taxon>Endopterygota</taxon>
        <taxon>Coleoptera</taxon>
        <taxon>Polyphaga</taxon>
        <taxon>Cucujiformia</taxon>
        <taxon>Coccinelloidea</taxon>
        <taxon>Coccinellidae</taxon>
        <taxon>Scymninae</taxon>
        <taxon>Scymnini</taxon>
        <taxon>Cryptolaemus</taxon>
    </lineage>
</organism>
<proteinExistence type="predicted"/>
<accession>A0ABD2NEE7</accession>
<reference evidence="2 3" key="1">
    <citation type="journal article" date="2021" name="BMC Biol.">
        <title>Horizontally acquired antibacterial genes associated with adaptive radiation of ladybird beetles.</title>
        <authorList>
            <person name="Li H.S."/>
            <person name="Tang X.F."/>
            <person name="Huang Y.H."/>
            <person name="Xu Z.Y."/>
            <person name="Chen M.L."/>
            <person name="Du X.Y."/>
            <person name="Qiu B.Y."/>
            <person name="Chen P.T."/>
            <person name="Zhang W."/>
            <person name="Slipinski A."/>
            <person name="Escalona H.E."/>
            <person name="Waterhouse R.M."/>
            <person name="Zwick A."/>
            <person name="Pang H."/>
        </authorList>
    </citation>
    <scope>NUCLEOTIDE SEQUENCE [LARGE SCALE GENOMIC DNA]</scope>
    <source>
        <strain evidence="2">SYSU2018</strain>
    </source>
</reference>
<protein>
    <submittedName>
        <fullName evidence="2">Uncharacterized protein</fullName>
    </submittedName>
</protein>
<name>A0ABD2NEE7_9CUCU</name>
<feature type="region of interest" description="Disordered" evidence="1">
    <location>
        <begin position="175"/>
        <end position="209"/>
    </location>
</feature>